<comment type="caution">
    <text evidence="5">The sequence shown here is derived from an EMBL/GenBank/DDBJ whole genome shotgun (WGS) entry which is preliminary data.</text>
</comment>
<dbReference type="SUPFAM" id="SSF48452">
    <property type="entry name" value="TPR-like"/>
    <property type="match status" value="2"/>
</dbReference>
<dbReference type="GO" id="GO:0060271">
    <property type="term" value="P:cilium assembly"/>
    <property type="evidence" value="ECO:0007669"/>
    <property type="project" value="TreeGrafter"/>
</dbReference>
<proteinExistence type="inferred from homology"/>
<keyword evidence="2 4" id="KW-0802">TPR repeat</keyword>
<keyword evidence="6" id="KW-1185">Reference proteome</keyword>
<dbReference type="Proteomes" id="UP001168990">
    <property type="component" value="Unassembled WGS sequence"/>
</dbReference>
<evidence type="ECO:0000313" key="6">
    <source>
        <dbReference type="Proteomes" id="UP001168990"/>
    </source>
</evidence>
<dbReference type="InterPro" id="IPR011990">
    <property type="entry name" value="TPR-like_helical_dom_sf"/>
</dbReference>
<accession>A0AA39KYH5</accession>
<evidence type="ECO:0008006" key="7">
    <source>
        <dbReference type="Google" id="ProtNLM"/>
    </source>
</evidence>
<dbReference type="AlphaFoldDB" id="A0AA39KYH5"/>
<dbReference type="PANTHER" id="PTHR44186">
    <property type="match status" value="1"/>
</dbReference>
<dbReference type="Gene3D" id="1.25.40.10">
    <property type="entry name" value="Tetratricopeptide repeat domain"/>
    <property type="match status" value="2"/>
</dbReference>
<keyword evidence="1" id="KW-0677">Repeat</keyword>
<comment type="similarity">
    <text evidence="3">Belongs to the BBS4 family.</text>
</comment>
<dbReference type="GO" id="GO:0061512">
    <property type="term" value="P:protein localization to cilium"/>
    <property type="evidence" value="ECO:0007669"/>
    <property type="project" value="TreeGrafter"/>
</dbReference>
<reference evidence="5" key="1">
    <citation type="journal article" date="2023" name="bioRxiv">
        <title>Scaffold-level genome assemblies of two parasitoid biocontrol wasps reveal the parthenogenesis mechanism and an associated novel virus.</title>
        <authorList>
            <person name="Inwood S."/>
            <person name="Skelly J."/>
            <person name="Guhlin J."/>
            <person name="Harrop T."/>
            <person name="Goldson S."/>
            <person name="Dearden P."/>
        </authorList>
    </citation>
    <scope>NUCLEOTIDE SEQUENCE</scope>
    <source>
        <strain evidence="5">Irish</strain>
        <tissue evidence="5">Whole body</tissue>
    </source>
</reference>
<dbReference type="InterPro" id="IPR019734">
    <property type="entry name" value="TPR_rpt"/>
</dbReference>
<reference evidence="5" key="2">
    <citation type="submission" date="2023-03" db="EMBL/GenBank/DDBJ databases">
        <authorList>
            <person name="Inwood S.N."/>
            <person name="Skelly J.G."/>
            <person name="Guhlin J."/>
            <person name="Harrop T.W.R."/>
            <person name="Goldson S.G."/>
            <person name="Dearden P.K."/>
        </authorList>
    </citation>
    <scope>NUCLEOTIDE SEQUENCE</scope>
    <source>
        <strain evidence="5">Irish</strain>
        <tissue evidence="5">Whole body</tissue>
    </source>
</reference>
<dbReference type="PROSITE" id="PS50005">
    <property type="entry name" value="TPR"/>
    <property type="match status" value="1"/>
</dbReference>
<dbReference type="EMBL" id="JAQQBS010000001">
    <property type="protein sequence ID" value="KAK0178449.1"/>
    <property type="molecule type" value="Genomic_DNA"/>
</dbReference>
<dbReference type="SMART" id="SM00028">
    <property type="entry name" value="TPR"/>
    <property type="match status" value="6"/>
</dbReference>
<protein>
    <recommendedName>
        <fullName evidence="7">Bardet-Biedl syndrome 4</fullName>
    </recommendedName>
</protein>
<sequence length="300" mass="33370">MLNSNDWEIHHCLGECYLASQRSEQAMQESSKAVELTNDKIAHIALAKLAISDNKIDQAIQAYKHIIQYCGDNVEAVIQLGFVYLQQNDISRAFQAFGTVLAQSPGNVEAIFPMAYIIQNHQEYDVALSKYKGTTQALSESWQLWNNIGMCFCGKHKFVAAITCLKRAHYLNPMAWQPIYNLGRVLLMTGQSASAAIHLCAAIAATSQNSIPYLLLGLALKKLNDIQGAEQALFKAHSLTPREPIVLINYAIVLQIQNKAVRVAEIISDLNDICTTMNVELQIIQAAQRISRKINQIVNI</sequence>
<evidence type="ECO:0000256" key="1">
    <source>
        <dbReference type="ARBA" id="ARBA00022737"/>
    </source>
</evidence>
<organism evidence="5 6">
    <name type="scientific">Microctonus aethiopoides</name>
    <dbReference type="NCBI Taxonomy" id="144406"/>
    <lineage>
        <taxon>Eukaryota</taxon>
        <taxon>Metazoa</taxon>
        <taxon>Ecdysozoa</taxon>
        <taxon>Arthropoda</taxon>
        <taxon>Hexapoda</taxon>
        <taxon>Insecta</taxon>
        <taxon>Pterygota</taxon>
        <taxon>Neoptera</taxon>
        <taxon>Endopterygota</taxon>
        <taxon>Hymenoptera</taxon>
        <taxon>Apocrita</taxon>
        <taxon>Ichneumonoidea</taxon>
        <taxon>Braconidae</taxon>
        <taxon>Euphorinae</taxon>
        <taxon>Microctonus</taxon>
    </lineage>
</organism>
<gene>
    <name evidence="5" type="ORF">PV328_002397</name>
</gene>
<evidence type="ECO:0000256" key="2">
    <source>
        <dbReference type="ARBA" id="ARBA00022803"/>
    </source>
</evidence>
<name>A0AA39KYH5_9HYME</name>
<evidence type="ECO:0000313" key="5">
    <source>
        <dbReference type="EMBL" id="KAK0178449.1"/>
    </source>
</evidence>
<evidence type="ECO:0000256" key="3">
    <source>
        <dbReference type="ARBA" id="ARBA00023778"/>
    </source>
</evidence>
<dbReference type="Pfam" id="PF14559">
    <property type="entry name" value="TPR_19"/>
    <property type="match status" value="1"/>
</dbReference>
<dbReference type="GO" id="GO:0036064">
    <property type="term" value="C:ciliary basal body"/>
    <property type="evidence" value="ECO:0007669"/>
    <property type="project" value="TreeGrafter"/>
</dbReference>
<evidence type="ECO:0000256" key="4">
    <source>
        <dbReference type="PROSITE-ProRule" id="PRU00339"/>
    </source>
</evidence>
<dbReference type="PANTHER" id="PTHR44186:SF1">
    <property type="entry name" value="BARDET-BIEDL SYNDROME 4 PROTEIN"/>
    <property type="match status" value="1"/>
</dbReference>
<feature type="repeat" description="TPR" evidence="4">
    <location>
        <begin position="74"/>
        <end position="107"/>
    </location>
</feature>